<accession>A0A2G8SVZ9</accession>
<evidence type="ECO:0000256" key="1">
    <source>
        <dbReference type="SAM" id="SignalP"/>
    </source>
</evidence>
<comment type="caution">
    <text evidence="2">The sequence shown here is derived from an EMBL/GenBank/DDBJ whole genome shotgun (WGS) entry which is preliminary data.</text>
</comment>
<dbReference type="InterPro" id="IPR002816">
    <property type="entry name" value="TraB/PrgY/GumN_fam"/>
</dbReference>
<dbReference type="OrthoDB" id="8743055at2"/>
<dbReference type="RefSeq" id="WP_099917803.1">
    <property type="nucleotide sequence ID" value="NZ_BMHS01000040.1"/>
</dbReference>
<keyword evidence="3" id="KW-1185">Reference proteome</keyword>
<sequence length="330" mass="36010">MRNFFVFSLCLSLLTAPAWAQTAPDAAPEQILIVGKRPGPGLWKVSKDDHVLWIFGTYSPLPLKMVWRSQQVEAVLAQSQEFLGAPGTSIGLGWAQAFNLMTALPFAIGVKNNPDGARLQDVVPADVYARWTVLKQKYIGDDTGIETERPIFAGQALFQKALTHAGLGGDGDVIATITQISKKNKLAYTPTGISLPLDNPRGVLRDFKKLQIEDLACFSKIIDRLEVDLDAMRTRANAWAIGDVELMRKLSYPDQESACKSAVFNSPAMKSLPGAAALEQRMRDTWLAAAEKALSKNQSTFAMLPVSHILNPDGMIAALQAKGYVVEQPD</sequence>
<dbReference type="AlphaFoldDB" id="A0A2G8SVZ9"/>
<feature type="signal peptide" evidence="1">
    <location>
        <begin position="1"/>
        <end position="20"/>
    </location>
</feature>
<dbReference type="Pfam" id="PF01963">
    <property type="entry name" value="TraB_PrgY_gumN"/>
    <property type="match status" value="1"/>
</dbReference>
<dbReference type="CDD" id="cd14788">
    <property type="entry name" value="GumN"/>
    <property type="match status" value="1"/>
</dbReference>
<dbReference type="Proteomes" id="UP000228593">
    <property type="component" value="Unassembled WGS sequence"/>
</dbReference>
<organism evidence="2 3">
    <name type="scientific">Massilia psychrophila</name>
    <dbReference type="NCBI Taxonomy" id="1603353"/>
    <lineage>
        <taxon>Bacteria</taxon>
        <taxon>Pseudomonadati</taxon>
        <taxon>Pseudomonadota</taxon>
        <taxon>Betaproteobacteria</taxon>
        <taxon>Burkholderiales</taxon>
        <taxon>Oxalobacteraceae</taxon>
        <taxon>Telluria group</taxon>
        <taxon>Massilia</taxon>
    </lineage>
</organism>
<feature type="chain" id="PRO_5013829490" evidence="1">
    <location>
        <begin position="21"/>
        <end position="330"/>
    </location>
</feature>
<evidence type="ECO:0000313" key="3">
    <source>
        <dbReference type="Proteomes" id="UP000228593"/>
    </source>
</evidence>
<reference evidence="2 3" key="1">
    <citation type="submission" date="2017-10" db="EMBL/GenBank/DDBJ databases">
        <title>Massilia psychrophilum sp. nov., a novel purple-pigmented bacterium isolated from Tianshan glacier, Xinjiang Municipality, China.</title>
        <authorList>
            <person name="Wang H."/>
        </authorList>
    </citation>
    <scope>NUCLEOTIDE SEQUENCE [LARGE SCALE GENOMIC DNA]</scope>
    <source>
        <strain evidence="2 3">JCM 30813</strain>
    </source>
</reference>
<dbReference type="EMBL" id="PDOB01000054">
    <property type="protein sequence ID" value="PIL37966.1"/>
    <property type="molecule type" value="Genomic_DNA"/>
</dbReference>
<gene>
    <name evidence="2" type="ORF">CR103_20640</name>
</gene>
<proteinExistence type="predicted"/>
<name>A0A2G8SVZ9_9BURK</name>
<evidence type="ECO:0000313" key="2">
    <source>
        <dbReference type="EMBL" id="PIL37966.1"/>
    </source>
</evidence>
<protein>
    <submittedName>
        <fullName evidence="2">TraB/GumN family protein</fullName>
    </submittedName>
</protein>
<keyword evidence="1" id="KW-0732">Signal</keyword>